<feature type="domain" description="PDZ" evidence="2">
    <location>
        <begin position="127"/>
        <end position="190"/>
    </location>
</feature>
<dbReference type="InterPro" id="IPR027065">
    <property type="entry name" value="Lon_Prtase"/>
</dbReference>
<dbReference type="InterPro" id="IPR020568">
    <property type="entry name" value="Ribosomal_Su5_D2-typ_SF"/>
</dbReference>
<dbReference type="Proteomes" id="UP000050961">
    <property type="component" value="Unassembled WGS sequence"/>
</dbReference>
<organism evidence="3 4">
    <name type="scientific">Liquorilactobacillus sucicola DSM 21376 = JCM 15457</name>
    <dbReference type="NCBI Taxonomy" id="1423806"/>
    <lineage>
        <taxon>Bacteria</taxon>
        <taxon>Bacillati</taxon>
        <taxon>Bacillota</taxon>
        <taxon>Bacilli</taxon>
        <taxon>Lactobacillales</taxon>
        <taxon>Lactobacillaceae</taxon>
        <taxon>Liquorilactobacillus</taxon>
    </lineage>
</organism>
<dbReference type="GO" id="GO:0004252">
    <property type="term" value="F:serine-type endopeptidase activity"/>
    <property type="evidence" value="ECO:0007669"/>
    <property type="project" value="InterPro"/>
</dbReference>
<dbReference type="InterPro" id="IPR008269">
    <property type="entry name" value="Lon_proteolytic"/>
</dbReference>
<dbReference type="PANTHER" id="PTHR10046">
    <property type="entry name" value="ATP DEPENDENT LON PROTEASE FAMILY MEMBER"/>
    <property type="match status" value="1"/>
</dbReference>
<name>A0A023CU27_9LACO</name>
<proteinExistence type="predicted"/>
<dbReference type="SUPFAM" id="SSF54211">
    <property type="entry name" value="Ribosomal protein S5 domain 2-like"/>
    <property type="match status" value="1"/>
</dbReference>
<dbReference type="GO" id="GO:0005524">
    <property type="term" value="F:ATP binding"/>
    <property type="evidence" value="ECO:0007669"/>
    <property type="project" value="InterPro"/>
</dbReference>
<dbReference type="Gene3D" id="3.30.230.10">
    <property type="match status" value="1"/>
</dbReference>
<sequence>MLKKKHLTAGLLLILMVVFCFVPVPAYIETVGDAQNVGKYVSVNGAKDTRNGAFMLTYVELGHATPALYVASYFDKYATRLPSSAVTGDNNSTEYKRVQHYYMDDALNQAKAVSLKLAGKPIRQSFEGIVVMSLLSSSDFKGKLRAGDIIIGVDGRRCVKVADLLRYVQHTKGDTVAVRFQRGKKEKTVRGRLERLPQTARKGIGISFIQKSEVVSPVKIKTDMEGIQGPSAGLMLSLEMYTQLTHENLKQGRRIAGTGTILADGTVGEIGGIDKKVVAAAKKKADIFFAPDNVLSDKEKAAGKLNNYQEAQKMVHKLSTKMKVVPVKNIQDALAYLR</sequence>
<dbReference type="InterPro" id="IPR036034">
    <property type="entry name" value="PDZ_sf"/>
</dbReference>
<protein>
    <submittedName>
        <fullName evidence="3">ATP-dependent protease La</fullName>
    </submittedName>
</protein>
<comment type="caution">
    <text evidence="3">The sequence shown here is derived from an EMBL/GenBank/DDBJ whole genome shotgun (WGS) entry which is preliminary data.</text>
</comment>
<dbReference type="GO" id="GO:0030163">
    <property type="term" value="P:protein catabolic process"/>
    <property type="evidence" value="ECO:0007669"/>
    <property type="project" value="InterPro"/>
</dbReference>
<dbReference type="AlphaFoldDB" id="A0A023CU27"/>
<evidence type="ECO:0000313" key="4">
    <source>
        <dbReference type="Proteomes" id="UP000050961"/>
    </source>
</evidence>
<evidence type="ECO:0000259" key="1">
    <source>
        <dbReference type="Pfam" id="PF05362"/>
    </source>
</evidence>
<accession>A0A023CU27</accession>
<keyword evidence="4" id="KW-1185">Reference proteome</keyword>
<dbReference type="Gene3D" id="2.30.42.10">
    <property type="match status" value="1"/>
</dbReference>
<reference evidence="3 4" key="1">
    <citation type="journal article" date="2015" name="Genome Announc.">
        <title>Expanding the biotechnology potential of lactobacilli through comparative genomics of 213 strains and associated genera.</title>
        <authorList>
            <person name="Sun Z."/>
            <person name="Harris H.M."/>
            <person name="McCann A."/>
            <person name="Guo C."/>
            <person name="Argimon S."/>
            <person name="Zhang W."/>
            <person name="Yang X."/>
            <person name="Jeffery I.B."/>
            <person name="Cooney J.C."/>
            <person name="Kagawa T.F."/>
            <person name="Liu W."/>
            <person name="Song Y."/>
            <person name="Salvetti E."/>
            <person name="Wrobel A."/>
            <person name="Rasinkangas P."/>
            <person name="Parkhill J."/>
            <person name="Rea M.C."/>
            <person name="O'Sullivan O."/>
            <person name="Ritari J."/>
            <person name="Douillard F.P."/>
            <person name="Paul Ross R."/>
            <person name="Yang R."/>
            <person name="Briner A.E."/>
            <person name="Felis G.E."/>
            <person name="de Vos W.M."/>
            <person name="Barrangou R."/>
            <person name="Klaenhammer T.R."/>
            <person name="Caufield P.W."/>
            <person name="Cui Y."/>
            <person name="Zhang H."/>
            <person name="O'Toole P.W."/>
        </authorList>
    </citation>
    <scope>NUCLEOTIDE SEQUENCE [LARGE SCALE GENOMIC DNA]</scope>
    <source>
        <strain evidence="3 4">DSM 21376</strain>
    </source>
</reference>
<dbReference type="Pfam" id="PF13180">
    <property type="entry name" value="PDZ_2"/>
    <property type="match status" value="1"/>
</dbReference>
<dbReference type="InterPro" id="IPR001478">
    <property type="entry name" value="PDZ"/>
</dbReference>
<dbReference type="PATRIC" id="fig|1423806.3.peg.1870"/>
<dbReference type="NCBIfam" id="NF041438">
    <property type="entry name" value="SepM_fam_S16"/>
    <property type="match status" value="1"/>
</dbReference>
<dbReference type="eggNOG" id="COG3480">
    <property type="taxonomic scope" value="Bacteria"/>
</dbReference>
<dbReference type="RefSeq" id="WP_034986702.1">
    <property type="nucleotide sequence ID" value="NZ_AYZF01000017.1"/>
</dbReference>
<gene>
    <name evidence="3" type="ORF">FD15_GL001838</name>
</gene>
<dbReference type="OrthoDB" id="2356897at2"/>
<dbReference type="GO" id="GO:0006508">
    <property type="term" value="P:proteolysis"/>
    <property type="evidence" value="ECO:0007669"/>
    <property type="project" value="UniProtKB-KW"/>
</dbReference>
<keyword evidence="3" id="KW-0645">Protease</keyword>
<feature type="domain" description="Lon proteolytic" evidence="1">
    <location>
        <begin position="228"/>
        <end position="333"/>
    </location>
</feature>
<dbReference type="InterPro" id="IPR014721">
    <property type="entry name" value="Ribsml_uS5_D2-typ_fold_subgr"/>
</dbReference>
<dbReference type="EMBL" id="AYZF01000017">
    <property type="protein sequence ID" value="KRN05290.1"/>
    <property type="molecule type" value="Genomic_DNA"/>
</dbReference>
<dbReference type="STRING" id="1423806.FD15_GL001838"/>
<evidence type="ECO:0000313" key="3">
    <source>
        <dbReference type="EMBL" id="KRN05290.1"/>
    </source>
</evidence>
<dbReference type="Pfam" id="PF05362">
    <property type="entry name" value="Lon_C"/>
    <property type="match status" value="1"/>
</dbReference>
<dbReference type="GO" id="GO:0004176">
    <property type="term" value="F:ATP-dependent peptidase activity"/>
    <property type="evidence" value="ECO:0007669"/>
    <property type="project" value="InterPro"/>
</dbReference>
<keyword evidence="3" id="KW-0378">Hydrolase</keyword>
<evidence type="ECO:0000259" key="2">
    <source>
        <dbReference type="Pfam" id="PF13180"/>
    </source>
</evidence>
<dbReference type="SUPFAM" id="SSF50156">
    <property type="entry name" value="PDZ domain-like"/>
    <property type="match status" value="1"/>
</dbReference>